<name>A0A1G2KYI5_9BACT</name>
<organism evidence="1 2">
    <name type="scientific">Candidatus Sungbacteria bacterium RIFCSPHIGHO2_02_FULL_51_29</name>
    <dbReference type="NCBI Taxonomy" id="1802273"/>
    <lineage>
        <taxon>Bacteria</taxon>
        <taxon>Candidatus Sungiibacteriota</taxon>
    </lineage>
</organism>
<accession>A0A1G2KYI5</accession>
<dbReference type="Proteomes" id="UP000177811">
    <property type="component" value="Unassembled WGS sequence"/>
</dbReference>
<evidence type="ECO:0000313" key="2">
    <source>
        <dbReference type="Proteomes" id="UP000177811"/>
    </source>
</evidence>
<protein>
    <submittedName>
        <fullName evidence="1">Uncharacterized protein</fullName>
    </submittedName>
</protein>
<evidence type="ECO:0000313" key="1">
    <source>
        <dbReference type="EMBL" id="OHA03541.1"/>
    </source>
</evidence>
<dbReference type="EMBL" id="MHQL01000013">
    <property type="protein sequence ID" value="OHA03541.1"/>
    <property type="molecule type" value="Genomic_DNA"/>
</dbReference>
<reference evidence="1 2" key="1">
    <citation type="journal article" date="2016" name="Nat. Commun.">
        <title>Thousands of microbial genomes shed light on interconnected biogeochemical processes in an aquifer system.</title>
        <authorList>
            <person name="Anantharaman K."/>
            <person name="Brown C.T."/>
            <person name="Hug L.A."/>
            <person name="Sharon I."/>
            <person name="Castelle C.J."/>
            <person name="Probst A.J."/>
            <person name="Thomas B.C."/>
            <person name="Singh A."/>
            <person name="Wilkins M.J."/>
            <person name="Karaoz U."/>
            <person name="Brodie E.L."/>
            <person name="Williams K.H."/>
            <person name="Hubbard S.S."/>
            <person name="Banfield J.F."/>
        </authorList>
    </citation>
    <scope>NUCLEOTIDE SEQUENCE [LARGE SCALE GENOMIC DNA]</scope>
</reference>
<gene>
    <name evidence="1" type="ORF">A3C16_00505</name>
</gene>
<proteinExistence type="predicted"/>
<sequence length="97" mass="11142">MIKNFSFPKIKMQFELIFLQVLWQFLSARRSRDFGISRGAYLAACGGENRPNYFKNRPHFRKAQGIGSRLASLGGQFVLNFGRKNQLAILLLGKENF</sequence>
<comment type="caution">
    <text evidence="1">The sequence shown here is derived from an EMBL/GenBank/DDBJ whole genome shotgun (WGS) entry which is preliminary data.</text>
</comment>
<dbReference type="AlphaFoldDB" id="A0A1G2KYI5"/>